<organism evidence="3 4">
    <name type="scientific">Steccherinum ochraceum</name>
    <dbReference type="NCBI Taxonomy" id="92696"/>
    <lineage>
        <taxon>Eukaryota</taxon>
        <taxon>Fungi</taxon>
        <taxon>Dikarya</taxon>
        <taxon>Basidiomycota</taxon>
        <taxon>Agaricomycotina</taxon>
        <taxon>Agaricomycetes</taxon>
        <taxon>Polyporales</taxon>
        <taxon>Steccherinaceae</taxon>
        <taxon>Steccherinum</taxon>
    </lineage>
</organism>
<dbReference type="STRING" id="92696.A0A4R0RKN8"/>
<dbReference type="Proteomes" id="UP000292702">
    <property type="component" value="Unassembled WGS sequence"/>
</dbReference>
<evidence type="ECO:0000313" key="3">
    <source>
        <dbReference type="EMBL" id="TCD69061.1"/>
    </source>
</evidence>
<proteinExistence type="predicted"/>
<reference evidence="3 4" key="1">
    <citation type="submission" date="2018-11" db="EMBL/GenBank/DDBJ databases">
        <title>Genome assembly of Steccherinum ochraceum LE-BIN_3174, the white-rot fungus of the Steccherinaceae family (The Residual Polyporoid clade, Polyporales, Basidiomycota).</title>
        <authorList>
            <person name="Fedorova T.V."/>
            <person name="Glazunova O.A."/>
            <person name="Landesman E.O."/>
            <person name="Moiseenko K.V."/>
            <person name="Psurtseva N.V."/>
            <person name="Savinova O.S."/>
            <person name="Shakhova N.V."/>
            <person name="Tyazhelova T.V."/>
            <person name="Vasina D.V."/>
        </authorList>
    </citation>
    <scope>NUCLEOTIDE SEQUENCE [LARGE SCALE GENOMIC DNA]</scope>
    <source>
        <strain evidence="3 4">LE-BIN_3174</strain>
    </source>
</reference>
<dbReference type="AlphaFoldDB" id="A0A4R0RKN8"/>
<comment type="caution">
    <text evidence="3">The sequence shown here is derived from an EMBL/GenBank/DDBJ whole genome shotgun (WGS) entry which is preliminary data.</text>
</comment>
<accession>A0A4R0RKN8</accession>
<keyword evidence="1" id="KW-0175">Coiled coil</keyword>
<gene>
    <name evidence="3" type="ORF">EIP91_008959</name>
</gene>
<evidence type="ECO:0000313" key="4">
    <source>
        <dbReference type="Proteomes" id="UP000292702"/>
    </source>
</evidence>
<feature type="region of interest" description="Disordered" evidence="2">
    <location>
        <begin position="141"/>
        <end position="185"/>
    </location>
</feature>
<feature type="coiled-coil region" evidence="1">
    <location>
        <begin position="76"/>
        <end position="117"/>
    </location>
</feature>
<feature type="compositionally biased region" description="Low complexity" evidence="2">
    <location>
        <begin position="1"/>
        <end position="17"/>
    </location>
</feature>
<sequence>MQSMQSTLDLSQSTSTSRVTRPEPPQPSSSRVTRSQDAIANANANANVNANANAVANGDRSRQAAPKQPRSYKDKFNLLKEKYDQVTAARDRYNKELAVAQDKIKKLENECNLLLDAVDIAAPSQPTILHYLTQDPIPEHYHITSRGPLPPPMQPPEPEPQSQPSRSNGTNGHYDHGGRVNASVW</sequence>
<feature type="compositionally biased region" description="Low complexity" evidence="2">
    <location>
        <begin position="40"/>
        <end position="57"/>
    </location>
</feature>
<protein>
    <submittedName>
        <fullName evidence="3">Uncharacterized protein</fullName>
    </submittedName>
</protein>
<evidence type="ECO:0000256" key="2">
    <source>
        <dbReference type="SAM" id="MobiDB-lite"/>
    </source>
</evidence>
<dbReference type="EMBL" id="RWJN01000050">
    <property type="protein sequence ID" value="TCD69061.1"/>
    <property type="molecule type" value="Genomic_DNA"/>
</dbReference>
<feature type="region of interest" description="Disordered" evidence="2">
    <location>
        <begin position="1"/>
        <end position="73"/>
    </location>
</feature>
<keyword evidence="4" id="KW-1185">Reference proteome</keyword>
<feature type="compositionally biased region" description="Pro residues" evidence="2">
    <location>
        <begin position="148"/>
        <end position="161"/>
    </location>
</feature>
<feature type="compositionally biased region" description="Polar residues" evidence="2">
    <location>
        <begin position="28"/>
        <end position="38"/>
    </location>
</feature>
<dbReference type="OrthoDB" id="2442602at2759"/>
<evidence type="ECO:0000256" key="1">
    <source>
        <dbReference type="SAM" id="Coils"/>
    </source>
</evidence>
<name>A0A4R0RKN8_9APHY</name>